<evidence type="ECO:0000256" key="5">
    <source>
        <dbReference type="ARBA" id="ARBA00013023"/>
    </source>
</evidence>
<dbReference type="InterPro" id="IPR001645">
    <property type="entry name" value="Folylpolyglutamate_synth"/>
</dbReference>
<evidence type="ECO:0000256" key="8">
    <source>
        <dbReference type="ARBA" id="ARBA00022598"/>
    </source>
</evidence>
<dbReference type="AlphaFoldDB" id="A0A930UFY6"/>
<evidence type="ECO:0000256" key="19">
    <source>
        <dbReference type="ARBA" id="ARBA00049035"/>
    </source>
</evidence>
<comment type="catalytic activity">
    <reaction evidence="17">
        <text>(6S)-5,6,7,8-tetrahydrofolyl-(gamma-L-Glu)(n) + L-glutamate + ATP = (6S)-5,6,7,8-tetrahydrofolyl-(gamma-L-Glu)(n+1) + ADP + phosphate + H(+)</text>
        <dbReference type="Rhea" id="RHEA:10580"/>
        <dbReference type="Rhea" id="RHEA-COMP:14738"/>
        <dbReference type="Rhea" id="RHEA-COMP:14740"/>
        <dbReference type="ChEBI" id="CHEBI:15378"/>
        <dbReference type="ChEBI" id="CHEBI:29985"/>
        <dbReference type="ChEBI" id="CHEBI:30616"/>
        <dbReference type="ChEBI" id="CHEBI:43474"/>
        <dbReference type="ChEBI" id="CHEBI:141005"/>
        <dbReference type="ChEBI" id="CHEBI:456216"/>
        <dbReference type="EC" id="6.3.2.17"/>
    </reaction>
</comment>
<evidence type="ECO:0000256" key="13">
    <source>
        <dbReference type="ARBA" id="ARBA00022909"/>
    </source>
</evidence>
<evidence type="ECO:0000256" key="1">
    <source>
        <dbReference type="ARBA" id="ARBA00002714"/>
    </source>
</evidence>
<evidence type="ECO:0000256" key="6">
    <source>
        <dbReference type="ARBA" id="ARBA00013025"/>
    </source>
</evidence>
<keyword evidence="13" id="KW-0289">Folate biosynthesis</keyword>
<keyword evidence="8 21" id="KW-0436">Ligase</keyword>
<dbReference type="InterPro" id="IPR004101">
    <property type="entry name" value="Mur_ligase_C"/>
</dbReference>
<dbReference type="InterPro" id="IPR013221">
    <property type="entry name" value="Mur_ligase_cen"/>
</dbReference>
<dbReference type="InterPro" id="IPR036615">
    <property type="entry name" value="Mur_ligase_C_dom_sf"/>
</dbReference>
<keyword evidence="11 21" id="KW-0067">ATP-binding</keyword>
<feature type="domain" description="Mur ligase central" evidence="23">
    <location>
        <begin position="45"/>
        <end position="225"/>
    </location>
</feature>
<evidence type="ECO:0000259" key="22">
    <source>
        <dbReference type="Pfam" id="PF02875"/>
    </source>
</evidence>
<comment type="pathway">
    <text evidence="3">Cofactor biosynthesis; tetrahydrofolylpolyglutamate biosynthesis.</text>
</comment>
<dbReference type="GO" id="GO:0008841">
    <property type="term" value="F:dihydrofolate synthase activity"/>
    <property type="evidence" value="ECO:0007669"/>
    <property type="project" value="UniProtKB-EC"/>
</dbReference>
<dbReference type="Gene3D" id="3.40.1190.10">
    <property type="entry name" value="Mur-like, catalytic domain"/>
    <property type="match status" value="1"/>
</dbReference>
<comment type="caution">
    <text evidence="24">The sequence shown here is derived from an EMBL/GenBank/DDBJ whole genome shotgun (WGS) entry which is preliminary data.</text>
</comment>
<evidence type="ECO:0000256" key="3">
    <source>
        <dbReference type="ARBA" id="ARBA00005150"/>
    </source>
</evidence>
<keyword evidence="9" id="KW-0479">Metal-binding</keyword>
<dbReference type="SUPFAM" id="SSF53623">
    <property type="entry name" value="MurD-like peptide ligases, catalytic domain"/>
    <property type="match status" value="1"/>
</dbReference>
<evidence type="ECO:0000256" key="18">
    <source>
        <dbReference type="ARBA" id="ARBA00047808"/>
    </source>
</evidence>
<gene>
    <name evidence="24" type="ORF">ISN26_06405</name>
</gene>
<dbReference type="GO" id="GO:0005524">
    <property type="term" value="F:ATP binding"/>
    <property type="evidence" value="ECO:0007669"/>
    <property type="project" value="UniProtKB-KW"/>
</dbReference>
<evidence type="ECO:0000256" key="14">
    <source>
        <dbReference type="ARBA" id="ARBA00030048"/>
    </source>
</evidence>
<accession>A0A930UFY6</accession>
<comment type="function">
    <text evidence="1">Functions in two distinct reactions of the de novo folate biosynthetic pathway. Catalyzes the addition of a glutamate residue to dihydropteroate (7,8-dihydropteroate or H2Pte) to form dihydrofolate (7,8-dihydrofolate monoglutamate or H2Pte-Glu). Also catalyzes successive additions of L-glutamate to tetrahydrofolate or 10-formyltetrahydrofolate or 5,10-methylenetetrahydrofolate, leading to folylpolyglutamate derivatives.</text>
</comment>
<evidence type="ECO:0000313" key="25">
    <source>
        <dbReference type="Proteomes" id="UP000604381"/>
    </source>
</evidence>
<dbReference type="GO" id="GO:0005737">
    <property type="term" value="C:cytoplasm"/>
    <property type="evidence" value="ECO:0007669"/>
    <property type="project" value="TreeGrafter"/>
</dbReference>
<dbReference type="Gene3D" id="3.90.190.20">
    <property type="entry name" value="Mur ligase, C-terminal domain"/>
    <property type="match status" value="1"/>
</dbReference>
<dbReference type="InterPro" id="IPR036565">
    <property type="entry name" value="Mur-like_cat_sf"/>
</dbReference>
<dbReference type="SUPFAM" id="SSF53244">
    <property type="entry name" value="MurD-like peptide ligases, peptide-binding domain"/>
    <property type="match status" value="1"/>
</dbReference>
<comment type="pathway">
    <text evidence="2">Cofactor biosynthesis; tetrahydrofolate biosynthesis; 7,8-dihydrofolate from 2-amino-4-hydroxy-6-hydroxymethyl-7,8-dihydropteridine diphosphate and 4-aminobenzoate: step 2/2.</text>
</comment>
<protein>
    <recommendedName>
        <fullName evidence="7">Dihydrofolate synthase/folylpolyglutamate synthase</fullName>
        <ecNumber evidence="5">6.3.2.12</ecNumber>
        <ecNumber evidence="6">6.3.2.17</ecNumber>
    </recommendedName>
    <alternativeName>
        <fullName evidence="16">Folylpoly-gamma-glutamate synthetase-dihydrofolate synthetase</fullName>
    </alternativeName>
    <alternativeName>
        <fullName evidence="14">Folylpolyglutamate synthetase</fullName>
    </alternativeName>
    <alternativeName>
        <fullName evidence="15">Tetrahydrofolylpolyglutamate synthase</fullName>
    </alternativeName>
</protein>
<keyword evidence="25" id="KW-1185">Reference proteome</keyword>
<keyword evidence="10 21" id="KW-0547">Nucleotide-binding</keyword>
<evidence type="ECO:0000256" key="9">
    <source>
        <dbReference type="ARBA" id="ARBA00022723"/>
    </source>
</evidence>
<reference evidence="24" key="1">
    <citation type="submission" date="2020-10" db="EMBL/GenBank/DDBJ databases">
        <title>An improved Amphimedon queenslandica hologenome assembly reveals how three proteobacterial symbionts can extend the metabolic phenotypic of their marine sponge host.</title>
        <authorList>
            <person name="Degnan B."/>
            <person name="Degnan S."/>
            <person name="Xiang X."/>
        </authorList>
    </citation>
    <scope>NUCLEOTIDE SEQUENCE</scope>
    <source>
        <strain evidence="24">AqS2</strain>
    </source>
</reference>
<dbReference type="PANTHER" id="PTHR11136">
    <property type="entry name" value="FOLYLPOLYGLUTAMATE SYNTHASE-RELATED"/>
    <property type="match status" value="1"/>
</dbReference>
<evidence type="ECO:0000256" key="2">
    <source>
        <dbReference type="ARBA" id="ARBA00004799"/>
    </source>
</evidence>
<dbReference type="EC" id="6.3.2.17" evidence="6"/>
<feature type="domain" description="Mur ligase C-terminal" evidence="22">
    <location>
        <begin position="289"/>
        <end position="409"/>
    </location>
</feature>
<evidence type="ECO:0000256" key="21">
    <source>
        <dbReference type="PIRNR" id="PIRNR001563"/>
    </source>
</evidence>
<evidence type="ECO:0000256" key="12">
    <source>
        <dbReference type="ARBA" id="ARBA00022842"/>
    </source>
</evidence>
<organism evidence="24 25">
    <name type="scientific">Candidatus Amphirhobacter heronislandensis</name>
    <dbReference type="NCBI Taxonomy" id="1732024"/>
    <lineage>
        <taxon>Bacteria</taxon>
        <taxon>Pseudomonadati</taxon>
        <taxon>Pseudomonadota</taxon>
        <taxon>Gammaproteobacteria</taxon>
        <taxon>Candidatus Tethybacterales</taxon>
        <taxon>Candidatus Tethybacteraceae</taxon>
        <taxon>Candidatus Amphirhobacter</taxon>
    </lineage>
</organism>
<dbReference type="Proteomes" id="UP000604381">
    <property type="component" value="Unassembled WGS sequence"/>
</dbReference>
<dbReference type="Pfam" id="PF02875">
    <property type="entry name" value="Mur_ligase_C"/>
    <property type="match status" value="1"/>
</dbReference>
<evidence type="ECO:0000256" key="10">
    <source>
        <dbReference type="ARBA" id="ARBA00022741"/>
    </source>
</evidence>
<dbReference type="GO" id="GO:0046872">
    <property type="term" value="F:metal ion binding"/>
    <property type="evidence" value="ECO:0007669"/>
    <property type="project" value="UniProtKB-KW"/>
</dbReference>
<evidence type="ECO:0000256" key="4">
    <source>
        <dbReference type="ARBA" id="ARBA00008276"/>
    </source>
</evidence>
<dbReference type="EMBL" id="JADHEI010000050">
    <property type="protein sequence ID" value="MBF2735687.1"/>
    <property type="molecule type" value="Genomic_DNA"/>
</dbReference>
<evidence type="ECO:0000256" key="17">
    <source>
        <dbReference type="ARBA" id="ARBA00047493"/>
    </source>
</evidence>
<keyword evidence="12" id="KW-0460">Magnesium</keyword>
<evidence type="ECO:0000259" key="23">
    <source>
        <dbReference type="Pfam" id="PF08245"/>
    </source>
</evidence>
<comment type="catalytic activity">
    <reaction evidence="20">
        <text>7,8-dihydropteroate + L-glutamate + ATP = 7,8-dihydrofolate + ADP + phosphate + H(+)</text>
        <dbReference type="Rhea" id="RHEA:23584"/>
        <dbReference type="ChEBI" id="CHEBI:15378"/>
        <dbReference type="ChEBI" id="CHEBI:17839"/>
        <dbReference type="ChEBI" id="CHEBI:29985"/>
        <dbReference type="ChEBI" id="CHEBI:30616"/>
        <dbReference type="ChEBI" id="CHEBI:43474"/>
        <dbReference type="ChEBI" id="CHEBI:57451"/>
        <dbReference type="ChEBI" id="CHEBI:456216"/>
        <dbReference type="EC" id="6.3.2.12"/>
    </reaction>
</comment>
<evidence type="ECO:0000256" key="11">
    <source>
        <dbReference type="ARBA" id="ARBA00022840"/>
    </source>
</evidence>
<name>A0A930UFY6_9GAMM</name>
<comment type="catalytic activity">
    <reaction evidence="18">
        <text>10-formyltetrahydrofolyl-(gamma-L-Glu)(n) + L-glutamate + ATP = 10-formyltetrahydrofolyl-(gamma-L-Glu)(n+1) + ADP + phosphate + H(+)</text>
        <dbReference type="Rhea" id="RHEA:51904"/>
        <dbReference type="Rhea" id="RHEA-COMP:13088"/>
        <dbReference type="Rhea" id="RHEA-COMP:14300"/>
        <dbReference type="ChEBI" id="CHEBI:15378"/>
        <dbReference type="ChEBI" id="CHEBI:29985"/>
        <dbReference type="ChEBI" id="CHEBI:30616"/>
        <dbReference type="ChEBI" id="CHEBI:43474"/>
        <dbReference type="ChEBI" id="CHEBI:134413"/>
        <dbReference type="ChEBI" id="CHEBI:456216"/>
        <dbReference type="EC" id="6.3.2.17"/>
    </reaction>
</comment>
<dbReference type="NCBIfam" id="TIGR01499">
    <property type="entry name" value="folC"/>
    <property type="match status" value="1"/>
</dbReference>
<comment type="similarity">
    <text evidence="4 21">Belongs to the folylpolyglutamate synthase family.</text>
</comment>
<evidence type="ECO:0000256" key="20">
    <source>
        <dbReference type="ARBA" id="ARBA00049161"/>
    </source>
</evidence>
<dbReference type="PANTHER" id="PTHR11136:SF0">
    <property type="entry name" value="DIHYDROFOLATE SYNTHETASE-RELATED"/>
    <property type="match status" value="1"/>
</dbReference>
<proteinExistence type="inferred from homology"/>
<dbReference type="GO" id="GO:0004326">
    <property type="term" value="F:tetrahydrofolylpolyglutamate synthase activity"/>
    <property type="evidence" value="ECO:0007669"/>
    <property type="project" value="UniProtKB-EC"/>
</dbReference>
<evidence type="ECO:0000256" key="16">
    <source>
        <dbReference type="ARBA" id="ARBA00032510"/>
    </source>
</evidence>
<comment type="catalytic activity">
    <reaction evidence="19">
        <text>(6R)-5,10-methylenetetrahydrofolyl-(gamma-L-Glu)(n) + L-glutamate + ATP = (6R)-5,10-methylenetetrahydrofolyl-(gamma-L-Glu)(n+1) + ADP + phosphate + H(+)</text>
        <dbReference type="Rhea" id="RHEA:51912"/>
        <dbReference type="Rhea" id="RHEA-COMP:13257"/>
        <dbReference type="Rhea" id="RHEA-COMP:13258"/>
        <dbReference type="ChEBI" id="CHEBI:15378"/>
        <dbReference type="ChEBI" id="CHEBI:29985"/>
        <dbReference type="ChEBI" id="CHEBI:30616"/>
        <dbReference type="ChEBI" id="CHEBI:43474"/>
        <dbReference type="ChEBI" id="CHEBI:136572"/>
        <dbReference type="ChEBI" id="CHEBI:456216"/>
        <dbReference type="EC" id="6.3.2.17"/>
    </reaction>
</comment>
<dbReference type="PIRSF" id="PIRSF001563">
    <property type="entry name" value="Folylpolyglu_synth"/>
    <property type="match status" value="1"/>
</dbReference>
<dbReference type="Pfam" id="PF08245">
    <property type="entry name" value="Mur_ligase_M"/>
    <property type="match status" value="1"/>
</dbReference>
<evidence type="ECO:0000313" key="24">
    <source>
        <dbReference type="EMBL" id="MBF2735687.1"/>
    </source>
</evidence>
<evidence type="ECO:0000256" key="15">
    <source>
        <dbReference type="ARBA" id="ARBA00030592"/>
    </source>
</evidence>
<dbReference type="GO" id="GO:0046656">
    <property type="term" value="P:folic acid biosynthetic process"/>
    <property type="evidence" value="ECO:0007669"/>
    <property type="project" value="UniProtKB-KW"/>
</dbReference>
<sequence>MSGLAAWLDRLEARRPRGAFELGLERIARVRATLGLQPALPIITVAGTNGKGSTCCYLEAVLAAAGHRPGCFYSPHLLDFRERLRIDAAAIPDAALLRAFAAVEEADAKRPADAEPLSYFEFITLAAMLCFEEAGCGAAVFEVGLGGRLDAVNAFDADVAVITSIGLDHVEHLGSDRESIGREKAGVMRPGAAVVVGDLEPPASVLGRAAELGCRTWRRGQDFNAEIGPGGDWNYRGPTLRPALPRPLMPGWHQYANAACALAALDALPQLAVSQADVRAGLAQARLAGRFEVLPGPAPVILDVAHNVPAAELLATTLGEMGPFRRSLAVFATLERKDAGGMAAALAGRVDRWHVAPCGGEGPAALAPLRARLDELGADWQEHASVAAARAAALAELGERERLVVTGSFRTVEEYLKADGERRAA</sequence>
<dbReference type="EC" id="6.3.2.12" evidence="5"/>
<evidence type="ECO:0000256" key="7">
    <source>
        <dbReference type="ARBA" id="ARBA00019357"/>
    </source>
</evidence>